<sequence length="271" mass="30543">MRFNISGEYTRHFSPRFAGRVSLTWARLAGDDYTQNKSGSAANHNFFIRNLHFRNDVKELALTGILNLVPDQPKSRFNAYFFGGIAFFAHNPKARLPVDETAIEKQKWVALRPLGTEGQGHEGYDKPYSLVKFAIPLGFGISYKINDRFKIGGEVGMRFTTSDYLDDVSKNYPASAVFLSDNAAENGQIAQTMSNRSLERYEARRAQGDRTDILRKYLNLDANTDPIEYLRANPNVLGVRGDSPKKNDSYLLGTIKVAYILPYTVKCPPLK</sequence>
<reference evidence="2" key="1">
    <citation type="journal article" date="2019" name="Int. J. Syst. Evol. Microbiol.">
        <title>The Global Catalogue of Microorganisms (GCM) 10K type strain sequencing project: providing services to taxonomists for standard genome sequencing and annotation.</title>
        <authorList>
            <consortium name="The Broad Institute Genomics Platform"/>
            <consortium name="The Broad Institute Genome Sequencing Center for Infectious Disease"/>
            <person name="Wu L."/>
            <person name="Ma J."/>
        </authorList>
    </citation>
    <scope>NUCLEOTIDE SEQUENCE [LARGE SCALE GENOMIC DNA]</scope>
    <source>
        <strain evidence="2">JCM 31920</strain>
    </source>
</reference>
<dbReference type="Proteomes" id="UP001501508">
    <property type="component" value="Unassembled WGS sequence"/>
</dbReference>
<accession>A0ABP8LQX7</accession>
<dbReference type="InterPro" id="IPR011250">
    <property type="entry name" value="OMP/PagP_B-barrel"/>
</dbReference>
<evidence type="ECO:0008006" key="3">
    <source>
        <dbReference type="Google" id="ProtNLM"/>
    </source>
</evidence>
<dbReference type="SUPFAM" id="SSF56925">
    <property type="entry name" value="OMPA-like"/>
    <property type="match status" value="1"/>
</dbReference>
<dbReference type="EMBL" id="BAABEY010000011">
    <property type="protein sequence ID" value="GAA4434490.1"/>
    <property type="molecule type" value="Genomic_DNA"/>
</dbReference>
<protein>
    <recommendedName>
        <fullName evidence="3">DUF6089 domain-containing protein</fullName>
    </recommendedName>
</protein>
<evidence type="ECO:0000313" key="2">
    <source>
        <dbReference type="Proteomes" id="UP001501508"/>
    </source>
</evidence>
<name>A0ABP8LQX7_9BACT</name>
<keyword evidence="2" id="KW-1185">Reference proteome</keyword>
<organism evidence="1 2">
    <name type="scientific">Ravibacter arvi</name>
    <dbReference type="NCBI Taxonomy" id="2051041"/>
    <lineage>
        <taxon>Bacteria</taxon>
        <taxon>Pseudomonadati</taxon>
        <taxon>Bacteroidota</taxon>
        <taxon>Cytophagia</taxon>
        <taxon>Cytophagales</taxon>
        <taxon>Spirosomataceae</taxon>
        <taxon>Ravibacter</taxon>
    </lineage>
</organism>
<gene>
    <name evidence="1" type="ORF">GCM10023091_09510</name>
</gene>
<proteinExistence type="predicted"/>
<comment type="caution">
    <text evidence="1">The sequence shown here is derived from an EMBL/GenBank/DDBJ whole genome shotgun (WGS) entry which is preliminary data.</text>
</comment>
<evidence type="ECO:0000313" key="1">
    <source>
        <dbReference type="EMBL" id="GAA4434490.1"/>
    </source>
</evidence>